<keyword evidence="2" id="KW-1185">Reference proteome</keyword>
<evidence type="ECO:0008006" key="3">
    <source>
        <dbReference type="Google" id="ProtNLM"/>
    </source>
</evidence>
<reference evidence="1 2" key="1">
    <citation type="submission" date="2017-05" db="EMBL/GenBank/DDBJ databases">
        <authorList>
            <person name="Varghese N."/>
            <person name="Submissions S."/>
        </authorList>
    </citation>
    <scope>NUCLEOTIDE SEQUENCE [LARGE SCALE GENOMIC DNA]</scope>
    <source>
        <strain evidence="1 2">DSM 100094</strain>
    </source>
</reference>
<gene>
    <name evidence="1" type="ORF">SAMN06265221_11156</name>
</gene>
<sequence length="169" mass="18463">MRLQLITPPSDLPVTVAEAKDYCKVSWDYEDGVIEGCIKAAVSWLDGRRGVLRRCIVNQVWQGDIDRLGSTIALPFPDISAVTGVFTDGQAGEILFDQTACGLRIRGGLGRPARFTFTAGFGAPADVPPAITRAILMLTGHFYWVRSGKSDGIPREVDDLISPFRLLRV</sequence>
<dbReference type="Gene3D" id="1.10.3230.30">
    <property type="entry name" value="Phage gp6-like head-tail connector protein"/>
    <property type="match status" value="1"/>
</dbReference>
<proteinExistence type="predicted"/>
<dbReference type="AlphaFoldDB" id="A0A521E4L8"/>
<dbReference type="EMBL" id="FXTK01000011">
    <property type="protein sequence ID" value="SMO78904.1"/>
    <property type="molecule type" value="Genomic_DNA"/>
</dbReference>
<organism evidence="1 2">
    <name type="scientific">Paracoccus laeviglucosivorans</name>
    <dbReference type="NCBI Taxonomy" id="1197861"/>
    <lineage>
        <taxon>Bacteria</taxon>
        <taxon>Pseudomonadati</taxon>
        <taxon>Pseudomonadota</taxon>
        <taxon>Alphaproteobacteria</taxon>
        <taxon>Rhodobacterales</taxon>
        <taxon>Paracoccaceae</taxon>
        <taxon>Paracoccus</taxon>
    </lineage>
</organism>
<dbReference type="NCBIfam" id="TIGR02215">
    <property type="entry name" value="phage_chp_gp8"/>
    <property type="match status" value="1"/>
</dbReference>
<accession>A0A521E4L8</accession>
<dbReference type="Proteomes" id="UP000319014">
    <property type="component" value="Unassembled WGS sequence"/>
</dbReference>
<protein>
    <recommendedName>
        <fullName evidence="3">Phage gp6-like head-tail connector protein</fullName>
    </recommendedName>
</protein>
<dbReference type="InterPro" id="IPR011738">
    <property type="entry name" value="Phage_CHP"/>
</dbReference>
<name>A0A521E4L8_9RHOB</name>
<evidence type="ECO:0000313" key="2">
    <source>
        <dbReference type="Proteomes" id="UP000319014"/>
    </source>
</evidence>
<dbReference type="RefSeq" id="WP_142663575.1">
    <property type="nucleotide sequence ID" value="NZ_FXTK01000011.1"/>
</dbReference>
<dbReference type="CDD" id="cd08054">
    <property type="entry name" value="gp6"/>
    <property type="match status" value="1"/>
</dbReference>
<dbReference type="OrthoDB" id="8452228at2"/>
<evidence type="ECO:0000313" key="1">
    <source>
        <dbReference type="EMBL" id="SMO78904.1"/>
    </source>
</evidence>